<evidence type="ECO:0008006" key="4">
    <source>
        <dbReference type="Google" id="ProtNLM"/>
    </source>
</evidence>
<keyword evidence="3" id="KW-1185">Reference proteome</keyword>
<feature type="compositionally biased region" description="Acidic residues" evidence="1">
    <location>
        <begin position="142"/>
        <end position="202"/>
    </location>
</feature>
<dbReference type="Proteomes" id="UP001597182">
    <property type="component" value="Unassembled WGS sequence"/>
</dbReference>
<dbReference type="RefSeq" id="WP_346089895.1">
    <property type="nucleotide sequence ID" value="NZ_BAABKS010000005.1"/>
</dbReference>
<feature type="region of interest" description="Disordered" evidence="1">
    <location>
        <begin position="100"/>
        <end position="276"/>
    </location>
</feature>
<protein>
    <recommendedName>
        <fullName evidence="4">DNA primase</fullName>
    </recommendedName>
</protein>
<sequence length="276" mass="27894">MKCGARVALGVAGGYFLGRTKKMKLALMLGGMAAGRRAGGPGELLAQGSKLLNSSPELAALTDQVRGRLLEAGKGAAMAVAARQVANLTDKVGKRVESLGDVGSGARSAGEDAVSSATDAASSARGAAEGVVGRRRRRGAEADDAGSEDTGSDDTTDDEPVSDEPVSDEDVSDEPVADEAEDGDDLSDDVSEDDERAEDEDDRPAPRRRRSAKAAGRADVAETSARATRSGSGAGSKTTRTAKKAAGGATSAARSAGKSATSTARKGTGRRRTSNA</sequence>
<evidence type="ECO:0000313" key="2">
    <source>
        <dbReference type="EMBL" id="MFD1234202.1"/>
    </source>
</evidence>
<gene>
    <name evidence="2" type="ORF">ACFQ34_13010</name>
</gene>
<dbReference type="EMBL" id="JBHTMB010000115">
    <property type="protein sequence ID" value="MFD1234202.1"/>
    <property type="molecule type" value="Genomic_DNA"/>
</dbReference>
<evidence type="ECO:0000256" key="1">
    <source>
        <dbReference type="SAM" id="MobiDB-lite"/>
    </source>
</evidence>
<reference evidence="3" key="1">
    <citation type="journal article" date="2019" name="Int. J. Syst. Evol. Microbiol.">
        <title>The Global Catalogue of Microorganisms (GCM) 10K type strain sequencing project: providing services to taxonomists for standard genome sequencing and annotation.</title>
        <authorList>
            <consortium name="The Broad Institute Genomics Platform"/>
            <consortium name="The Broad Institute Genome Sequencing Center for Infectious Disease"/>
            <person name="Wu L."/>
            <person name="Ma J."/>
        </authorList>
    </citation>
    <scope>NUCLEOTIDE SEQUENCE [LARGE SCALE GENOMIC DNA]</scope>
    <source>
        <strain evidence="3">CCUG 49018</strain>
    </source>
</reference>
<feature type="compositionally biased region" description="Low complexity" evidence="1">
    <location>
        <begin position="235"/>
        <end position="266"/>
    </location>
</feature>
<organism evidence="2 3">
    <name type="scientific">Pseudonocardia benzenivorans</name>
    <dbReference type="NCBI Taxonomy" id="228005"/>
    <lineage>
        <taxon>Bacteria</taxon>
        <taxon>Bacillati</taxon>
        <taxon>Actinomycetota</taxon>
        <taxon>Actinomycetes</taxon>
        <taxon>Pseudonocardiales</taxon>
        <taxon>Pseudonocardiaceae</taxon>
        <taxon>Pseudonocardia</taxon>
    </lineage>
</organism>
<name>A0ABW3VGA5_9PSEU</name>
<comment type="caution">
    <text evidence="2">The sequence shown here is derived from an EMBL/GenBank/DDBJ whole genome shotgun (WGS) entry which is preliminary data.</text>
</comment>
<feature type="compositionally biased region" description="Basic residues" evidence="1">
    <location>
        <begin position="267"/>
        <end position="276"/>
    </location>
</feature>
<evidence type="ECO:0000313" key="3">
    <source>
        <dbReference type="Proteomes" id="UP001597182"/>
    </source>
</evidence>
<feature type="compositionally biased region" description="Low complexity" evidence="1">
    <location>
        <begin position="111"/>
        <end position="131"/>
    </location>
</feature>
<accession>A0ABW3VGA5</accession>
<proteinExistence type="predicted"/>